<dbReference type="Proteomes" id="UP001296873">
    <property type="component" value="Unassembled WGS sequence"/>
</dbReference>
<keyword evidence="3" id="KW-1185">Reference proteome</keyword>
<comment type="caution">
    <text evidence="2">The sequence shown here is derived from an EMBL/GenBank/DDBJ whole genome shotgun (WGS) entry which is preliminary data.</text>
</comment>
<dbReference type="InterPro" id="IPR012336">
    <property type="entry name" value="Thioredoxin-like_fold"/>
</dbReference>
<gene>
    <name evidence="2" type="ORF">CKO28_19270</name>
</gene>
<accession>A0ABS1DKD1</accession>
<evidence type="ECO:0000313" key="3">
    <source>
        <dbReference type="Proteomes" id="UP001296873"/>
    </source>
</evidence>
<dbReference type="EMBL" id="NRRL01000079">
    <property type="protein sequence ID" value="MBK1670178.1"/>
    <property type="molecule type" value="Genomic_DNA"/>
</dbReference>
<name>A0ABS1DKD1_9PROT</name>
<feature type="domain" description="Thioredoxin-like fold" evidence="1">
    <location>
        <begin position="1"/>
        <end position="63"/>
    </location>
</feature>
<proteinExistence type="predicted"/>
<organism evidence="2 3">
    <name type="scientific">Rhodovibrio sodomensis</name>
    <dbReference type="NCBI Taxonomy" id="1088"/>
    <lineage>
        <taxon>Bacteria</taxon>
        <taxon>Pseudomonadati</taxon>
        <taxon>Pseudomonadota</taxon>
        <taxon>Alphaproteobacteria</taxon>
        <taxon>Rhodospirillales</taxon>
        <taxon>Rhodovibrionaceae</taxon>
        <taxon>Rhodovibrio</taxon>
    </lineage>
</organism>
<sequence>MHEDNFTIPAITDYVRKHFSVLQLNLRGDRRVADFDGEVLAEHKLARKYGVNFTPTLQFFPADPS</sequence>
<dbReference type="Pfam" id="PF13098">
    <property type="entry name" value="Thioredoxin_2"/>
    <property type="match status" value="1"/>
</dbReference>
<evidence type="ECO:0000313" key="2">
    <source>
        <dbReference type="EMBL" id="MBK1670178.1"/>
    </source>
</evidence>
<protein>
    <recommendedName>
        <fullName evidence="1">Thioredoxin-like fold domain-containing protein</fullName>
    </recommendedName>
</protein>
<dbReference type="Gene3D" id="3.40.30.10">
    <property type="entry name" value="Glutaredoxin"/>
    <property type="match status" value="1"/>
</dbReference>
<reference evidence="2 3" key="1">
    <citation type="journal article" date="2020" name="Microorganisms">
        <title>Osmotic Adaptation and Compatible Solute Biosynthesis of Phototrophic Bacteria as Revealed from Genome Analyses.</title>
        <authorList>
            <person name="Imhoff J.F."/>
            <person name="Rahn T."/>
            <person name="Kunzel S."/>
            <person name="Keller A."/>
            <person name="Neulinger S.C."/>
        </authorList>
    </citation>
    <scope>NUCLEOTIDE SEQUENCE [LARGE SCALE GENOMIC DNA]</scope>
    <source>
        <strain evidence="2 3">DSM 9895</strain>
    </source>
</reference>
<evidence type="ECO:0000259" key="1">
    <source>
        <dbReference type="Pfam" id="PF13098"/>
    </source>
</evidence>